<gene>
    <name evidence="1" type="ORF">PCOR1329_LOCUS11079</name>
</gene>
<comment type="caution">
    <text evidence="1">The sequence shown here is derived from an EMBL/GenBank/DDBJ whole genome shotgun (WGS) entry which is preliminary data.</text>
</comment>
<protein>
    <submittedName>
        <fullName evidence="1">Uncharacterized protein</fullName>
    </submittedName>
</protein>
<name>A0ABN9QE33_9DINO</name>
<reference evidence="1" key="1">
    <citation type="submission" date="2023-10" db="EMBL/GenBank/DDBJ databases">
        <authorList>
            <person name="Chen Y."/>
            <person name="Shah S."/>
            <person name="Dougan E. K."/>
            <person name="Thang M."/>
            <person name="Chan C."/>
        </authorList>
    </citation>
    <scope>NUCLEOTIDE SEQUENCE [LARGE SCALE GENOMIC DNA]</scope>
</reference>
<evidence type="ECO:0000313" key="1">
    <source>
        <dbReference type="EMBL" id="CAK0804181.1"/>
    </source>
</evidence>
<proteinExistence type="predicted"/>
<sequence length="186" mass="19551">MVSGVVQLWAWILQSGRLQPLGATPVSDLGVVCGMSDASVHIELSGGASHDCRAVMFSSDRRLIPPGIDCGQAAATLVPAAVPVVAAAQWVTVETTAFTSKETPGIIGVSSTERGEVGIFTNPSGIAVLERDMQACPSEEYRESASARDLRPNKAATVATNVRSMRCFTCSVAELSPSPFLDWSVK</sequence>
<dbReference type="EMBL" id="CAUYUJ010003180">
    <property type="protein sequence ID" value="CAK0804181.1"/>
    <property type="molecule type" value="Genomic_DNA"/>
</dbReference>
<dbReference type="Proteomes" id="UP001189429">
    <property type="component" value="Unassembled WGS sequence"/>
</dbReference>
<evidence type="ECO:0000313" key="2">
    <source>
        <dbReference type="Proteomes" id="UP001189429"/>
    </source>
</evidence>
<keyword evidence="2" id="KW-1185">Reference proteome</keyword>
<organism evidence="1 2">
    <name type="scientific">Prorocentrum cordatum</name>
    <dbReference type="NCBI Taxonomy" id="2364126"/>
    <lineage>
        <taxon>Eukaryota</taxon>
        <taxon>Sar</taxon>
        <taxon>Alveolata</taxon>
        <taxon>Dinophyceae</taxon>
        <taxon>Prorocentrales</taxon>
        <taxon>Prorocentraceae</taxon>
        <taxon>Prorocentrum</taxon>
    </lineage>
</organism>
<accession>A0ABN9QE33</accession>